<dbReference type="InterPro" id="IPR000774">
    <property type="entry name" value="PPIase_FKBP_N"/>
</dbReference>
<dbReference type="PROSITE" id="PS50059">
    <property type="entry name" value="FKBP_PPIASE"/>
    <property type="match status" value="1"/>
</dbReference>
<dbReference type="InterPro" id="IPR001179">
    <property type="entry name" value="PPIase_FKBP_dom"/>
</dbReference>
<dbReference type="GO" id="GO:0006457">
    <property type="term" value="P:protein folding"/>
    <property type="evidence" value="ECO:0007669"/>
    <property type="project" value="InterPro"/>
</dbReference>
<evidence type="ECO:0000256" key="3">
    <source>
        <dbReference type="ARBA" id="ARBA00023110"/>
    </source>
</evidence>
<dbReference type="InterPro" id="IPR036944">
    <property type="entry name" value="PPIase_FKBP_N_sf"/>
</dbReference>
<dbReference type="EMBL" id="JADIMD010000010">
    <property type="protein sequence ID" value="MBO8473827.1"/>
    <property type="molecule type" value="Genomic_DNA"/>
</dbReference>
<reference evidence="9" key="2">
    <citation type="journal article" date="2021" name="PeerJ">
        <title>Extensive microbial diversity within the chicken gut microbiome revealed by metagenomics and culture.</title>
        <authorList>
            <person name="Gilroy R."/>
            <person name="Ravi A."/>
            <person name="Getino M."/>
            <person name="Pursley I."/>
            <person name="Horton D.L."/>
            <person name="Alikhan N.F."/>
            <person name="Baker D."/>
            <person name="Gharbi K."/>
            <person name="Hall N."/>
            <person name="Watson M."/>
            <person name="Adriaenssens E.M."/>
            <person name="Foster-Nyarko E."/>
            <person name="Jarju S."/>
            <person name="Secka A."/>
            <person name="Antonio M."/>
            <person name="Oren A."/>
            <person name="Chaudhuri R.R."/>
            <person name="La Ragione R."/>
            <person name="Hildebrand F."/>
            <person name="Pallen M.J."/>
        </authorList>
    </citation>
    <scope>NUCLEOTIDE SEQUENCE</scope>
    <source>
        <strain evidence="9">B1-13419</strain>
    </source>
</reference>
<evidence type="ECO:0000313" key="9">
    <source>
        <dbReference type="EMBL" id="MBO8473827.1"/>
    </source>
</evidence>
<dbReference type="AlphaFoldDB" id="A0A9D9IJA8"/>
<evidence type="ECO:0000256" key="7">
    <source>
        <dbReference type="SAM" id="SignalP"/>
    </source>
</evidence>
<reference evidence="9" key="1">
    <citation type="submission" date="2020-10" db="EMBL/GenBank/DDBJ databases">
        <authorList>
            <person name="Gilroy R."/>
        </authorList>
    </citation>
    <scope>NUCLEOTIDE SEQUENCE</scope>
    <source>
        <strain evidence="9">B1-13419</strain>
    </source>
</reference>
<dbReference type="Gene3D" id="1.10.287.460">
    <property type="entry name" value="Peptidyl-prolyl cis-trans isomerase, FKBP-type, N-terminal domain"/>
    <property type="match status" value="1"/>
</dbReference>
<keyword evidence="3 5" id="KW-0697">Rotamase</keyword>
<dbReference type="GO" id="GO:0003755">
    <property type="term" value="F:peptidyl-prolyl cis-trans isomerase activity"/>
    <property type="evidence" value="ECO:0007669"/>
    <property type="project" value="UniProtKB-UniRule"/>
</dbReference>
<evidence type="ECO:0000256" key="5">
    <source>
        <dbReference type="PROSITE-ProRule" id="PRU00277"/>
    </source>
</evidence>
<accession>A0A9D9IJA8</accession>
<gene>
    <name evidence="9" type="ORF">IAB91_00855</name>
</gene>
<evidence type="ECO:0000256" key="1">
    <source>
        <dbReference type="ARBA" id="ARBA00000971"/>
    </source>
</evidence>
<dbReference type="SUPFAM" id="SSF54534">
    <property type="entry name" value="FKBP-like"/>
    <property type="match status" value="1"/>
</dbReference>
<evidence type="ECO:0000256" key="6">
    <source>
        <dbReference type="RuleBase" id="RU003915"/>
    </source>
</evidence>
<comment type="caution">
    <text evidence="9">The sequence shown here is derived from an EMBL/GenBank/DDBJ whole genome shotgun (WGS) entry which is preliminary data.</text>
</comment>
<evidence type="ECO:0000256" key="2">
    <source>
        <dbReference type="ARBA" id="ARBA00006577"/>
    </source>
</evidence>
<organism evidence="9 10">
    <name type="scientific">Candidatus Cryptobacteroides faecigallinarum</name>
    <dbReference type="NCBI Taxonomy" id="2840763"/>
    <lineage>
        <taxon>Bacteria</taxon>
        <taxon>Pseudomonadati</taxon>
        <taxon>Bacteroidota</taxon>
        <taxon>Bacteroidia</taxon>
        <taxon>Bacteroidales</taxon>
        <taxon>Candidatus Cryptobacteroides</taxon>
    </lineage>
</organism>
<sequence length="255" mass="28265">MKTVKFFAVAAAALFLAAACKSSTDGIEMEAQLPTNAERDSVSYLVGVQFGYFIKTNNFGEDLNYAQVRKGMMDFINAEGNIRDEGFNNQFKISPELTNTLFNAYIGKRNAYNAELNLKKGEKFLEENFNEAGIVATESGLQYRIVADGNEVKPTVKDTVYVHYTGTLLDGTQFDASDKTKDPVKMLLNRTIEGWKEGLPLIGEGGKIQLYVPADLAYGTRRMGQIEPNSTLIFDIDLVKVGKAPVEEEKDAKKK</sequence>
<dbReference type="InterPro" id="IPR046357">
    <property type="entry name" value="PPIase_dom_sf"/>
</dbReference>
<comment type="catalytic activity">
    <reaction evidence="1 5 6">
        <text>[protein]-peptidylproline (omega=180) = [protein]-peptidylproline (omega=0)</text>
        <dbReference type="Rhea" id="RHEA:16237"/>
        <dbReference type="Rhea" id="RHEA-COMP:10747"/>
        <dbReference type="Rhea" id="RHEA-COMP:10748"/>
        <dbReference type="ChEBI" id="CHEBI:83833"/>
        <dbReference type="ChEBI" id="CHEBI:83834"/>
        <dbReference type="EC" id="5.2.1.8"/>
    </reaction>
</comment>
<feature type="chain" id="PRO_5039239639" description="Peptidyl-prolyl cis-trans isomerase" evidence="7">
    <location>
        <begin position="19"/>
        <end position="255"/>
    </location>
</feature>
<dbReference type="Pfam" id="PF01346">
    <property type="entry name" value="FKBP_N"/>
    <property type="match status" value="1"/>
</dbReference>
<proteinExistence type="inferred from homology"/>
<keyword evidence="7" id="KW-0732">Signal</keyword>
<dbReference type="EC" id="5.2.1.8" evidence="6"/>
<name>A0A9D9IJA8_9BACT</name>
<evidence type="ECO:0000256" key="4">
    <source>
        <dbReference type="ARBA" id="ARBA00023235"/>
    </source>
</evidence>
<comment type="similarity">
    <text evidence="2 6">Belongs to the FKBP-type PPIase family.</text>
</comment>
<feature type="domain" description="PPIase FKBP-type" evidence="8">
    <location>
        <begin position="157"/>
        <end position="242"/>
    </location>
</feature>
<dbReference type="PANTHER" id="PTHR43811">
    <property type="entry name" value="FKBP-TYPE PEPTIDYL-PROLYL CIS-TRANS ISOMERASE FKPA"/>
    <property type="match status" value="1"/>
</dbReference>
<protein>
    <recommendedName>
        <fullName evidence="6">Peptidyl-prolyl cis-trans isomerase</fullName>
        <ecNumber evidence="6">5.2.1.8</ecNumber>
    </recommendedName>
</protein>
<dbReference type="PROSITE" id="PS51257">
    <property type="entry name" value="PROKAR_LIPOPROTEIN"/>
    <property type="match status" value="1"/>
</dbReference>
<evidence type="ECO:0000259" key="8">
    <source>
        <dbReference type="PROSITE" id="PS50059"/>
    </source>
</evidence>
<dbReference type="Gene3D" id="3.10.50.40">
    <property type="match status" value="1"/>
</dbReference>
<evidence type="ECO:0000313" key="10">
    <source>
        <dbReference type="Proteomes" id="UP000823757"/>
    </source>
</evidence>
<keyword evidence="4 5" id="KW-0413">Isomerase</keyword>
<dbReference type="Proteomes" id="UP000823757">
    <property type="component" value="Unassembled WGS sequence"/>
</dbReference>
<dbReference type="Pfam" id="PF00254">
    <property type="entry name" value="FKBP_C"/>
    <property type="match status" value="1"/>
</dbReference>
<dbReference type="PANTHER" id="PTHR43811:SF19">
    <property type="entry name" value="39 KDA FK506-BINDING NUCLEAR PROTEIN"/>
    <property type="match status" value="1"/>
</dbReference>
<feature type="signal peptide" evidence="7">
    <location>
        <begin position="1"/>
        <end position="18"/>
    </location>
</feature>